<dbReference type="InterPro" id="IPR036259">
    <property type="entry name" value="MFS_trans_sf"/>
</dbReference>
<keyword evidence="3" id="KW-1133">Transmembrane helix</keyword>
<dbReference type="AlphaFoldDB" id="A0A7R8W9F2"/>
<dbReference type="OrthoDB" id="2261376at2759"/>
<dbReference type="SUPFAM" id="SSF103473">
    <property type="entry name" value="MFS general substrate transporter"/>
    <property type="match status" value="1"/>
</dbReference>
<dbReference type="Gene3D" id="1.20.1250.20">
    <property type="entry name" value="MFS general substrate transporter like domains"/>
    <property type="match status" value="1"/>
</dbReference>
<dbReference type="PROSITE" id="PS50850">
    <property type="entry name" value="MFS"/>
    <property type="match status" value="1"/>
</dbReference>
<evidence type="ECO:0000256" key="1">
    <source>
        <dbReference type="ARBA" id="ARBA00004141"/>
    </source>
</evidence>
<keyword evidence="2" id="KW-0812">Transmembrane</keyword>
<evidence type="ECO:0000256" key="4">
    <source>
        <dbReference type="ARBA" id="ARBA00023136"/>
    </source>
</evidence>
<organism evidence="5">
    <name type="scientific">Cyprideis torosa</name>
    <dbReference type="NCBI Taxonomy" id="163714"/>
    <lineage>
        <taxon>Eukaryota</taxon>
        <taxon>Metazoa</taxon>
        <taxon>Ecdysozoa</taxon>
        <taxon>Arthropoda</taxon>
        <taxon>Crustacea</taxon>
        <taxon>Oligostraca</taxon>
        <taxon>Ostracoda</taxon>
        <taxon>Podocopa</taxon>
        <taxon>Podocopida</taxon>
        <taxon>Cytherocopina</taxon>
        <taxon>Cytheroidea</taxon>
        <taxon>Cytherideidae</taxon>
        <taxon>Cyprideis</taxon>
    </lineage>
</organism>
<reference evidence="5" key="1">
    <citation type="submission" date="2020-11" db="EMBL/GenBank/DDBJ databases">
        <authorList>
            <person name="Tran Van P."/>
        </authorList>
    </citation>
    <scope>NUCLEOTIDE SEQUENCE</scope>
</reference>
<sequence length="358" mass="40599">MNSTLIDAGSIHVNFILVMMVEIPGNIIAISVLNRWGRRRCQSAFLLIAGVSCVISGFLPEDYAWLQIVFMLIGKTSITASLSTVYIVTGELFPTTVRGIGLGTCSSFARLGSAAAPYVVYLLELIRAIATVKTYEIRHRYYVKRKKCYYQCNVVVTEEGVDFGVKTIFYCEERDSKTLCLAVVLAISRTSSAQTSSTSVFPFGPLRPLRTLFSNIMSNFRPLQQNDNQIDEQPFQIGISRPGFLQSIQNFWNEFVRRRIFQINDVDSVPTYSNGNRRQDSDPGVWSRLQTSLRDRLVGHRDEFDVGPPNSNVRNGYSEGVYNDQERQGGFIQRIRDVFDNRRPNQPVEYPTPNDYYG</sequence>
<accession>A0A7R8W9F2</accession>
<evidence type="ECO:0000256" key="3">
    <source>
        <dbReference type="ARBA" id="ARBA00022989"/>
    </source>
</evidence>
<evidence type="ECO:0000313" key="5">
    <source>
        <dbReference type="EMBL" id="CAD7226238.1"/>
    </source>
</evidence>
<comment type="subcellular location">
    <subcellularLocation>
        <location evidence="1">Membrane</location>
        <topology evidence="1">Multi-pass membrane protein</topology>
    </subcellularLocation>
</comment>
<gene>
    <name evidence="5" type="ORF">CTOB1V02_LOCUS4161</name>
</gene>
<evidence type="ECO:0000256" key="2">
    <source>
        <dbReference type="ARBA" id="ARBA00022692"/>
    </source>
</evidence>
<dbReference type="GO" id="GO:0022857">
    <property type="term" value="F:transmembrane transporter activity"/>
    <property type="evidence" value="ECO:0007669"/>
    <property type="project" value="InterPro"/>
</dbReference>
<dbReference type="InterPro" id="IPR020846">
    <property type="entry name" value="MFS_dom"/>
</dbReference>
<dbReference type="EMBL" id="OB660782">
    <property type="protein sequence ID" value="CAD7226238.1"/>
    <property type="molecule type" value="Genomic_DNA"/>
</dbReference>
<dbReference type="GO" id="GO:0016020">
    <property type="term" value="C:membrane"/>
    <property type="evidence" value="ECO:0007669"/>
    <property type="project" value="UniProtKB-SubCell"/>
</dbReference>
<keyword evidence="4" id="KW-0472">Membrane</keyword>
<name>A0A7R8W9F2_9CRUS</name>
<protein>
    <submittedName>
        <fullName evidence="5">Uncharacterized protein</fullName>
    </submittedName>
</protein>
<proteinExistence type="predicted"/>
<dbReference type="PANTHER" id="PTHR24064">
    <property type="entry name" value="SOLUTE CARRIER FAMILY 22 MEMBER"/>
    <property type="match status" value="1"/>
</dbReference>